<dbReference type="Proteomes" id="UP001341281">
    <property type="component" value="Chromosome 04"/>
</dbReference>
<dbReference type="AlphaFoldDB" id="A0AAQ3TDT0"/>
<reference evidence="2 3" key="1">
    <citation type="submission" date="2024-02" db="EMBL/GenBank/DDBJ databases">
        <title>High-quality chromosome-scale genome assembly of Pensacola bahiagrass (Paspalum notatum Flugge var. saurae).</title>
        <authorList>
            <person name="Vega J.M."/>
            <person name="Podio M."/>
            <person name="Orjuela J."/>
            <person name="Siena L.A."/>
            <person name="Pessino S.C."/>
            <person name="Combes M.C."/>
            <person name="Mariac C."/>
            <person name="Albertini E."/>
            <person name="Pupilli F."/>
            <person name="Ortiz J.P.A."/>
            <person name="Leblanc O."/>
        </authorList>
    </citation>
    <scope>NUCLEOTIDE SEQUENCE [LARGE SCALE GENOMIC DNA]</scope>
    <source>
        <strain evidence="2">R1</strain>
        <tissue evidence="2">Leaf</tissue>
    </source>
</reference>
<accession>A0AAQ3TDT0</accession>
<dbReference type="EMBL" id="CP144748">
    <property type="protein sequence ID" value="WVZ70059.1"/>
    <property type="molecule type" value="Genomic_DNA"/>
</dbReference>
<keyword evidence="3" id="KW-1185">Reference proteome</keyword>
<protein>
    <submittedName>
        <fullName evidence="2">Uncharacterized protein</fullName>
    </submittedName>
</protein>
<evidence type="ECO:0000256" key="1">
    <source>
        <dbReference type="SAM" id="MobiDB-lite"/>
    </source>
</evidence>
<feature type="region of interest" description="Disordered" evidence="1">
    <location>
        <begin position="157"/>
        <end position="191"/>
    </location>
</feature>
<name>A0AAQ3TDT0_PASNO</name>
<sequence>MVELLMSTSLEFWRWMPSVLGLSAGEAMVMFFTLMPPELSNLRWHCGLLLIRMLRTVEPRIQMMMVIGQGLTPDDECQCPADDVCSEVMLWPSTVPAPWMLKPWSHLKLSHWSGLRGFGQEPMPGGASTVPSIWSVSLAPQGPWSVTGETRNLCPDGSSTVARGTRHATRQAAASTTYGTSESSVTPSAAAPKDKTLNVVVLPGGDLGAATAGAGDARHRSAPPANNAAETMRLHISLSACRDRSIKL</sequence>
<evidence type="ECO:0000313" key="3">
    <source>
        <dbReference type="Proteomes" id="UP001341281"/>
    </source>
</evidence>
<evidence type="ECO:0000313" key="2">
    <source>
        <dbReference type="EMBL" id="WVZ70059.1"/>
    </source>
</evidence>
<feature type="compositionally biased region" description="Polar residues" evidence="1">
    <location>
        <begin position="172"/>
        <end position="187"/>
    </location>
</feature>
<gene>
    <name evidence="2" type="ORF">U9M48_018761</name>
</gene>
<organism evidence="2 3">
    <name type="scientific">Paspalum notatum var. saurae</name>
    <dbReference type="NCBI Taxonomy" id="547442"/>
    <lineage>
        <taxon>Eukaryota</taxon>
        <taxon>Viridiplantae</taxon>
        <taxon>Streptophyta</taxon>
        <taxon>Embryophyta</taxon>
        <taxon>Tracheophyta</taxon>
        <taxon>Spermatophyta</taxon>
        <taxon>Magnoliopsida</taxon>
        <taxon>Liliopsida</taxon>
        <taxon>Poales</taxon>
        <taxon>Poaceae</taxon>
        <taxon>PACMAD clade</taxon>
        <taxon>Panicoideae</taxon>
        <taxon>Andropogonodae</taxon>
        <taxon>Paspaleae</taxon>
        <taxon>Paspalinae</taxon>
        <taxon>Paspalum</taxon>
    </lineage>
</organism>
<proteinExistence type="predicted"/>